<evidence type="ECO:0000256" key="2">
    <source>
        <dbReference type="SAM" id="SignalP"/>
    </source>
</evidence>
<proteinExistence type="predicted"/>
<gene>
    <name evidence="3" type="ORF">NAEGRDRAFT_77865</name>
</gene>
<keyword evidence="2" id="KW-0732">Signal</keyword>
<dbReference type="AlphaFoldDB" id="D2UYV8"/>
<dbReference type="InParanoid" id="D2UYV8"/>
<feature type="signal peptide" evidence="2">
    <location>
        <begin position="1"/>
        <end position="24"/>
    </location>
</feature>
<feature type="chain" id="PRO_5003038352" evidence="2">
    <location>
        <begin position="25"/>
        <end position="324"/>
    </location>
</feature>
<reference evidence="3 4" key="1">
    <citation type="journal article" date="2010" name="Cell">
        <title>The genome of Naegleria gruberi illuminates early eukaryotic versatility.</title>
        <authorList>
            <person name="Fritz-Laylin L.K."/>
            <person name="Prochnik S.E."/>
            <person name="Ginger M.L."/>
            <person name="Dacks J.B."/>
            <person name="Carpenter M.L."/>
            <person name="Field M.C."/>
            <person name="Kuo A."/>
            <person name="Paredez A."/>
            <person name="Chapman J."/>
            <person name="Pham J."/>
            <person name="Shu S."/>
            <person name="Neupane R."/>
            <person name="Cipriano M."/>
            <person name="Mancuso J."/>
            <person name="Tu H."/>
            <person name="Salamov A."/>
            <person name="Lindquist E."/>
            <person name="Shapiro H."/>
            <person name="Lucas S."/>
            <person name="Grigoriev I.V."/>
            <person name="Cande W.Z."/>
            <person name="Fulton C."/>
            <person name="Rokhsar D.S."/>
            <person name="Dawson S.C."/>
        </authorList>
    </citation>
    <scope>NUCLEOTIDE SEQUENCE [LARGE SCALE GENOMIC DNA]</scope>
    <source>
        <strain evidence="3 4">NEG-M</strain>
    </source>
</reference>
<protein>
    <submittedName>
        <fullName evidence="3">Predicted protein</fullName>
    </submittedName>
</protein>
<dbReference type="KEGG" id="ngr:NAEGRDRAFT_77865"/>
<keyword evidence="1" id="KW-1133">Transmembrane helix</keyword>
<keyword evidence="1" id="KW-0472">Membrane</keyword>
<accession>D2UYV8</accession>
<dbReference type="RefSeq" id="XP_002682782.1">
    <property type="nucleotide sequence ID" value="XM_002682736.1"/>
</dbReference>
<evidence type="ECO:0000313" key="4">
    <source>
        <dbReference type="Proteomes" id="UP000006671"/>
    </source>
</evidence>
<keyword evidence="4" id="KW-1185">Reference proteome</keyword>
<evidence type="ECO:0000313" key="3">
    <source>
        <dbReference type="EMBL" id="EFC50038.1"/>
    </source>
</evidence>
<feature type="transmembrane region" description="Helical" evidence="1">
    <location>
        <begin position="283"/>
        <end position="306"/>
    </location>
</feature>
<sequence>MARILPRLLGVLALMSIMMAVVLCDDPLPVIPSYKEYQVDLELLKNDNSQCTTYTFPGVSYCNFVYNQFINVDMPPLEPSTKQGADGVQVFVTPKIPVTDIPSYKYLTPKHIDHHGNETESISSSDPGYEEIITYDNTVEPAVKLSQLKFNYYKNFTNPQRFEISILVMGVIKYVTNTTVSGKEGDARVDINTLTFPIVSNYSIPYLNESGVVATLHFPYPGLRGANISVASPTNYNVHHIDKTLTYVFSQSPEELEKEPMSALNVRFLAQYPPCDIMETPTIAMWATTGTLTILTLLVVISKGLFQFFQTKSRRDGYNPQTDY</sequence>
<keyword evidence="1" id="KW-0812">Transmembrane</keyword>
<dbReference type="OrthoDB" id="10254512at2759"/>
<dbReference type="EMBL" id="GG738846">
    <property type="protein sequence ID" value="EFC50038.1"/>
    <property type="molecule type" value="Genomic_DNA"/>
</dbReference>
<dbReference type="GeneID" id="8852680"/>
<name>D2UYV8_NAEGR</name>
<dbReference type="VEuPathDB" id="AmoebaDB:NAEGRDRAFT_77865"/>
<dbReference type="OMA" id="TIAMWAT"/>
<dbReference type="Proteomes" id="UP000006671">
    <property type="component" value="Unassembled WGS sequence"/>
</dbReference>
<evidence type="ECO:0000256" key="1">
    <source>
        <dbReference type="SAM" id="Phobius"/>
    </source>
</evidence>
<organism evidence="4">
    <name type="scientific">Naegleria gruberi</name>
    <name type="common">Amoeba</name>
    <dbReference type="NCBI Taxonomy" id="5762"/>
    <lineage>
        <taxon>Eukaryota</taxon>
        <taxon>Discoba</taxon>
        <taxon>Heterolobosea</taxon>
        <taxon>Tetramitia</taxon>
        <taxon>Eutetramitia</taxon>
        <taxon>Vahlkampfiidae</taxon>
        <taxon>Naegleria</taxon>
    </lineage>
</organism>